<comment type="caution">
    <text evidence="1">The sequence shown here is derived from an EMBL/GenBank/DDBJ whole genome shotgun (WGS) entry which is preliminary data.</text>
</comment>
<protein>
    <submittedName>
        <fullName evidence="1">Uncharacterized protein</fullName>
    </submittedName>
</protein>
<organism evidence="1 2">
    <name type="scientific">Candidatus Giovannonibacteria bacterium RIFCSPLOWO2_01_FULL_46_13</name>
    <dbReference type="NCBI Taxonomy" id="1798352"/>
    <lineage>
        <taxon>Bacteria</taxon>
        <taxon>Candidatus Giovannoniibacteriota</taxon>
    </lineage>
</organism>
<evidence type="ECO:0000313" key="1">
    <source>
        <dbReference type="EMBL" id="OGF82299.1"/>
    </source>
</evidence>
<proteinExistence type="predicted"/>
<dbReference type="EMBL" id="MFIE01000023">
    <property type="protein sequence ID" value="OGF82299.1"/>
    <property type="molecule type" value="Genomic_DNA"/>
</dbReference>
<evidence type="ECO:0000313" key="2">
    <source>
        <dbReference type="Proteomes" id="UP000178684"/>
    </source>
</evidence>
<dbReference type="Proteomes" id="UP000178684">
    <property type="component" value="Unassembled WGS sequence"/>
</dbReference>
<name>A0A1F5X329_9BACT</name>
<sequence length="80" mass="9189">MLNKCSGTEHKWEKVGGEKYIPRKWLGCSRSFFMWHHGQRMSRVRLVQPVKCSVCGAESQRDAVGHVFQVLCEECGEYGV</sequence>
<gene>
    <name evidence="1" type="ORF">A3B18_03080</name>
</gene>
<dbReference type="AlphaFoldDB" id="A0A1F5X329"/>
<reference evidence="1 2" key="1">
    <citation type="journal article" date="2016" name="Nat. Commun.">
        <title>Thousands of microbial genomes shed light on interconnected biogeochemical processes in an aquifer system.</title>
        <authorList>
            <person name="Anantharaman K."/>
            <person name="Brown C.T."/>
            <person name="Hug L.A."/>
            <person name="Sharon I."/>
            <person name="Castelle C.J."/>
            <person name="Probst A.J."/>
            <person name="Thomas B.C."/>
            <person name="Singh A."/>
            <person name="Wilkins M.J."/>
            <person name="Karaoz U."/>
            <person name="Brodie E.L."/>
            <person name="Williams K.H."/>
            <person name="Hubbard S.S."/>
            <person name="Banfield J.F."/>
        </authorList>
    </citation>
    <scope>NUCLEOTIDE SEQUENCE [LARGE SCALE GENOMIC DNA]</scope>
</reference>
<accession>A0A1F5X329</accession>